<dbReference type="InterPro" id="IPR051781">
    <property type="entry name" value="Metallo-dep_Hydrolase"/>
</dbReference>
<dbReference type="InterPro" id="IPR006680">
    <property type="entry name" value="Amidohydro-rel"/>
</dbReference>
<dbReference type="Gene3D" id="3.20.20.140">
    <property type="entry name" value="Metal-dependent hydrolases"/>
    <property type="match status" value="2"/>
</dbReference>
<dbReference type="InterPro" id="IPR011059">
    <property type="entry name" value="Metal-dep_hydrolase_composite"/>
</dbReference>
<comment type="caution">
    <text evidence="3">The sequence shown here is derived from an EMBL/GenBank/DDBJ whole genome shotgun (WGS) entry which is preliminary data.</text>
</comment>
<dbReference type="PANTHER" id="PTHR43135:SF3">
    <property type="entry name" value="ALPHA-D-RIBOSE 1-METHYLPHOSPHONATE 5-TRIPHOSPHATE DIPHOSPHATASE"/>
    <property type="match status" value="1"/>
</dbReference>
<feature type="domain" description="Amidohydrolase-related" evidence="2">
    <location>
        <begin position="468"/>
        <end position="551"/>
    </location>
</feature>
<evidence type="ECO:0000256" key="1">
    <source>
        <dbReference type="SAM" id="MobiDB-lite"/>
    </source>
</evidence>
<sequence length="558" mass="58996">MPPNALNGHATIQPKGKHNGAPPSRKIKTTISSRPTNQYSAARTQTAAMARAQAPRCADGGIVGYPGYVYAGRFAMRLMHAAAAEGGVELDDDAVFFFLFFDVDRLLLCSPGPSGPTATLAQFPPPPLVESLAALCLREREDEAFTEESVPWWDVGTKRRRRLAIDAEWSHPACEANVWWASVKSACGVGGDGMGRNGNGGTLLPGLINAHAHPATVDHLEELAACGVSSVIVAMCHPPAVCESLTNHPGLTDVRYAGLGASIRRRPKIAEDDLTWSSPTRLDQPTMNALVEAAHAKNVRVVCHAADYAAFDAGLTSQADRVHHAPKDFPLDSPLIARFIAQKTVSCPTLLIFQDYIALGAAPPSAYPVANTNVTRLCHAGVPILADAERALACHAADYAAFDAALTSQADQIQHAPQDSPLDSPLIARFIAQKTVPVPTLLIFQEYIASGNAAPNAYGVVNTSVTCLYQAGVPILAGTDSTPRNSVPFGVGLHNELENLVGAGMATVDVLRSATVLAAQHNLLLDRGVIAPGMRADLVLISGDPIANISATRNIQKV</sequence>
<dbReference type="AlphaFoldDB" id="A0A8H7DFR7"/>
<accession>A0A8H7DFR7</accession>
<feature type="compositionally biased region" description="Polar residues" evidence="1">
    <location>
        <begin position="29"/>
        <end position="38"/>
    </location>
</feature>
<evidence type="ECO:0000259" key="2">
    <source>
        <dbReference type="Pfam" id="PF01979"/>
    </source>
</evidence>
<organism evidence="3 4">
    <name type="scientific">Mycena sanguinolenta</name>
    <dbReference type="NCBI Taxonomy" id="230812"/>
    <lineage>
        <taxon>Eukaryota</taxon>
        <taxon>Fungi</taxon>
        <taxon>Dikarya</taxon>
        <taxon>Basidiomycota</taxon>
        <taxon>Agaricomycotina</taxon>
        <taxon>Agaricomycetes</taxon>
        <taxon>Agaricomycetidae</taxon>
        <taxon>Agaricales</taxon>
        <taxon>Marasmiineae</taxon>
        <taxon>Mycenaceae</taxon>
        <taxon>Mycena</taxon>
    </lineage>
</organism>
<dbReference type="GO" id="GO:0016810">
    <property type="term" value="F:hydrolase activity, acting on carbon-nitrogen (but not peptide) bonds"/>
    <property type="evidence" value="ECO:0007669"/>
    <property type="project" value="InterPro"/>
</dbReference>
<evidence type="ECO:0000313" key="4">
    <source>
        <dbReference type="Proteomes" id="UP000623467"/>
    </source>
</evidence>
<dbReference type="InterPro" id="IPR032466">
    <property type="entry name" value="Metal_Hydrolase"/>
</dbReference>
<gene>
    <name evidence="3" type="ORF">MSAN_00591100</name>
</gene>
<protein>
    <submittedName>
        <fullName evidence="3">Putative adenine deaminase</fullName>
    </submittedName>
</protein>
<reference evidence="3" key="1">
    <citation type="submission" date="2020-05" db="EMBL/GenBank/DDBJ databases">
        <title>Mycena genomes resolve the evolution of fungal bioluminescence.</title>
        <authorList>
            <person name="Tsai I.J."/>
        </authorList>
    </citation>
    <scope>NUCLEOTIDE SEQUENCE</scope>
    <source>
        <strain evidence="3">160909Yilan</strain>
    </source>
</reference>
<dbReference type="EMBL" id="JACAZH010000003">
    <property type="protein sequence ID" value="KAF7373794.1"/>
    <property type="molecule type" value="Genomic_DNA"/>
</dbReference>
<dbReference type="Proteomes" id="UP000623467">
    <property type="component" value="Unassembled WGS sequence"/>
</dbReference>
<dbReference type="SUPFAM" id="SSF51338">
    <property type="entry name" value="Composite domain of metallo-dependent hydrolases"/>
    <property type="match status" value="1"/>
</dbReference>
<dbReference type="Pfam" id="PF01979">
    <property type="entry name" value="Amidohydro_1"/>
    <property type="match status" value="1"/>
</dbReference>
<dbReference type="PANTHER" id="PTHR43135">
    <property type="entry name" value="ALPHA-D-RIBOSE 1-METHYLPHOSPHONATE 5-TRIPHOSPHATE DIPHOSPHATASE"/>
    <property type="match status" value="1"/>
</dbReference>
<name>A0A8H7DFR7_9AGAR</name>
<feature type="region of interest" description="Disordered" evidence="1">
    <location>
        <begin position="1"/>
        <end position="38"/>
    </location>
</feature>
<keyword evidence="4" id="KW-1185">Reference proteome</keyword>
<dbReference type="OrthoDB" id="5595695at2759"/>
<dbReference type="SUPFAM" id="SSF51556">
    <property type="entry name" value="Metallo-dependent hydrolases"/>
    <property type="match status" value="2"/>
</dbReference>
<evidence type="ECO:0000313" key="3">
    <source>
        <dbReference type="EMBL" id="KAF7373794.1"/>
    </source>
</evidence>
<proteinExistence type="predicted"/>